<keyword evidence="1" id="KW-0732">Signal</keyword>
<proteinExistence type="predicted"/>
<protein>
    <submittedName>
        <fullName evidence="2">Uncharacterized protein</fullName>
    </submittedName>
</protein>
<sequence>MNHKRSVMILFFIMSTLCFSNVHEAHALTPSFRTIPPIEIFDTTQEKVIATVQNSPEIQLEVKDMLHRITQRSPRANLEAKNQLMIRVPLEPSIYVQKDSVITGYISEVIVIISKTGSHSNSNLLLFNEENQPVLIECNFHPDSFLKKIGYQN</sequence>
<reference evidence="2 3" key="1">
    <citation type="submission" date="2023-07" db="EMBL/GenBank/DDBJ databases">
        <title>Genomic Encyclopedia of Type Strains, Phase IV (KMG-IV): sequencing the most valuable type-strain genomes for metagenomic binning, comparative biology and taxonomic classification.</title>
        <authorList>
            <person name="Goeker M."/>
        </authorList>
    </citation>
    <scope>NUCLEOTIDE SEQUENCE [LARGE SCALE GENOMIC DNA]</scope>
    <source>
        <strain evidence="2 3">DSM 46876</strain>
    </source>
</reference>
<feature type="chain" id="PRO_5042534094" evidence="1">
    <location>
        <begin position="28"/>
        <end position="153"/>
    </location>
</feature>
<dbReference type="AlphaFoldDB" id="A0AAJ1THJ5"/>
<comment type="caution">
    <text evidence="2">The sequence shown here is derived from an EMBL/GenBank/DDBJ whole genome shotgun (WGS) entry which is preliminary data.</text>
</comment>
<dbReference type="EMBL" id="JAUSUV010000014">
    <property type="protein sequence ID" value="MDQ0418599.1"/>
    <property type="molecule type" value="Genomic_DNA"/>
</dbReference>
<evidence type="ECO:0000313" key="3">
    <source>
        <dbReference type="Proteomes" id="UP001238450"/>
    </source>
</evidence>
<gene>
    <name evidence="2" type="ORF">J2Z48_002802</name>
</gene>
<evidence type="ECO:0000256" key="1">
    <source>
        <dbReference type="SAM" id="SignalP"/>
    </source>
</evidence>
<keyword evidence="3" id="KW-1185">Reference proteome</keyword>
<feature type="signal peptide" evidence="1">
    <location>
        <begin position="1"/>
        <end position="27"/>
    </location>
</feature>
<organism evidence="2 3">
    <name type="scientific">Croceifilum oryzae</name>
    <dbReference type="NCBI Taxonomy" id="1553429"/>
    <lineage>
        <taxon>Bacteria</taxon>
        <taxon>Bacillati</taxon>
        <taxon>Bacillota</taxon>
        <taxon>Bacilli</taxon>
        <taxon>Bacillales</taxon>
        <taxon>Thermoactinomycetaceae</taxon>
        <taxon>Croceifilum</taxon>
    </lineage>
</organism>
<evidence type="ECO:0000313" key="2">
    <source>
        <dbReference type="EMBL" id="MDQ0418599.1"/>
    </source>
</evidence>
<accession>A0AAJ1THJ5</accession>
<dbReference type="Proteomes" id="UP001238450">
    <property type="component" value="Unassembled WGS sequence"/>
</dbReference>
<name>A0AAJ1THJ5_9BACL</name>
<dbReference type="RefSeq" id="WP_307254439.1">
    <property type="nucleotide sequence ID" value="NZ_JAUSUV010000014.1"/>
</dbReference>